<keyword evidence="6 10" id="KW-0472">Membrane</keyword>
<keyword evidence="8" id="KW-0807">Transducer</keyword>
<keyword evidence="5" id="KW-0297">G-protein coupled receptor</keyword>
<feature type="transmembrane region" description="Helical" evidence="10">
    <location>
        <begin position="162"/>
        <end position="182"/>
    </location>
</feature>
<evidence type="ECO:0000313" key="13">
    <source>
        <dbReference type="Proteomes" id="UP001249851"/>
    </source>
</evidence>
<evidence type="ECO:0000256" key="7">
    <source>
        <dbReference type="ARBA" id="ARBA00023170"/>
    </source>
</evidence>
<dbReference type="Proteomes" id="UP001249851">
    <property type="component" value="Unassembled WGS sequence"/>
</dbReference>
<gene>
    <name evidence="12" type="ORF">P5673_008384</name>
</gene>
<name>A0AAD9QU12_ACRCE</name>
<dbReference type="Gene3D" id="1.20.1070.10">
    <property type="entry name" value="Rhodopsin 7-helix transmembrane proteins"/>
    <property type="match status" value="1"/>
</dbReference>
<proteinExistence type="predicted"/>
<evidence type="ECO:0000256" key="3">
    <source>
        <dbReference type="ARBA" id="ARBA00022692"/>
    </source>
</evidence>
<feature type="transmembrane region" description="Helical" evidence="10">
    <location>
        <begin position="244"/>
        <end position="267"/>
    </location>
</feature>
<dbReference type="GO" id="GO:0030425">
    <property type="term" value="C:dendrite"/>
    <property type="evidence" value="ECO:0007669"/>
    <property type="project" value="TreeGrafter"/>
</dbReference>
<organism evidence="12 13">
    <name type="scientific">Acropora cervicornis</name>
    <name type="common">Staghorn coral</name>
    <dbReference type="NCBI Taxonomy" id="6130"/>
    <lineage>
        <taxon>Eukaryota</taxon>
        <taxon>Metazoa</taxon>
        <taxon>Cnidaria</taxon>
        <taxon>Anthozoa</taxon>
        <taxon>Hexacorallia</taxon>
        <taxon>Scleractinia</taxon>
        <taxon>Astrocoeniina</taxon>
        <taxon>Acroporidae</taxon>
        <taxon>Acropora</taxon>
    </lineage>
</organism>
<feature type="transmembrane region" description="Helical" evidence="10">
    <location>
        <begin position="279"/>
        <end position="302"/>
    </location>
</feature>
<dbReference type="PRINTS" id="PR00237">
    <property type="entry name" value="GPCRRHODOPSN"/>
</dbReference>
<evidence type="ECO:0000259" key="11">
    <source>
        <dbReference type="PROSITE" id="PS50262"/>
    </source>
</evidence>
<keyword evidence="2" id="KW-1003">Cell membrane</keyword>
<evidence type="ECO:0000256" key="10">
    <source>
        <dbReference type="SAM" id="Phobius"/>
    </source>
</evidence>
<dbReference type="GO" id="GO:0007187">
    <property type="term" value="P:G protein-coupled receptor signaling pathway, coupled to cyclic nucleotide second messenger"/>
    <property type="evidence" value="ECO:0007669"/>
    <property type="project" value="TreeGrafter"/>
</dbReference>
<feature type="compositionally biased region" description="Low complexity" evidence="9">
    <location>
        <begin position="362"/>
        <end position="372"/>
    </location>
</feature>
<evidence type="ECO:0000256" key="2">
    <source>
        <dbReference type="ARBA" id="ARBA00022475"/>
    </source>
</evidence>
<dbReference type="EMBL" id="JARQWQ010000014">
    <property type="protein sequence ID" value="KAK2567547.1"/>
    <property type="molecule type" value="Genomic_DNA"/>
</dbReference>
<feature type="transmembrane region" description="Helical" evidence="10">
    <location>
        <begin position="81"/>
        <end position="102"/>
    </location>
</feature>
<feature type="transmembrane region" description="Helical" evidence="10">
    <location>
        <begin position="122"/>
        <end position="142"/>
    </location>
</feature>
<dbReference type="AlphaFoldDB" id="A0AAD9QU12"/>
<keyword evidence="3 10" id="KW-0812">Transmembrane</keyword>
<feature type="transmembrane region" description="Helical" evidence="10">
    <location>
        <begin position="194"/>
        <end position="214"/>
    </location>
</feature>
<accession>A0AAD9QU12</accession>
<feature type="transmembrane region" description="Helical" evidence="10">
    <location>
        <begin position="48"/>
        <end position="69"/>
    </location>
</feature>
<sequence length="391" mass="43584">MSSTLGSMLLQNISSKTFSGRMGPSLQPTMLHENFLKYVTTFEITISLVYYALLMIIIVSGNVLVITAYSKNWRLHTTTNTFILGLAAADLLVGFFSIPLWLYVYSCNYFDIILKPVAYDAYITLDIFIGCASIFQLTAISLERCIAIVWPIKHRGISLRSFHMMIAVAWSVSALMGGLYLIQLKKWENGYTAFVFSVSFAGPFVLLFGVYVLIYNTAIKSRTRVRCEYVSATLRREIRVTGTVALVTGVFMMAWLPFFVVTVVATYELERLPNPPDLLRLVAFVKALHYTNSGLNPMIYAYRNSEMGKTMRSIASSCFPLGKLLKSRSRESSHARHNNSANTTLPANNFLLQNQSSKRGQSTPSTVTSVTTFLSKAGGGESRPACLTDEK</sequence>
<comment type="caution">
    <text evidence="12">The sequence shown here is derived from an EMBL/GenBank/DDBJ whole genome shotgun (WGS) entry which is preliminary data.</text>
</comment>
<reference evidence="12" key="1">
    <citation type="journal article" date="2023" name="G3 (Bethesda)">
        <title>Whole genome assembly and annotation of the endangered Caribbean coral Acropora cervicornis.</title>
        <authorList>
            <person name="Selwyn J.D."/>
            <person name="Vollmer S.V."/>
        </authorList>
    </citation>
    <scope>NUCLEOTIDE SEQUENCE</scope>
    <source>
        <strain evidence="12">K2</strain>
    </source>
</reference>
<feature type="domain" description="G-protein coupled receptors family 1 profile" evidence="11">
    <location>
        <begin position="61"/>
        <end position="300"/>
    </location>
</feature>
<evidence type="ECO:0000256" key="5">
    <source>
        <dbReference type="ARBA" id="ARBA00023040"/>
    </source>
</evidence>
<evidence type="ECO:0000256" key="4">
    <source>
        <dbReference type="ARBA" id="ARBA00022989"/>
    </source>
</evidence>
<evidence type="ECO:0000256" key="6">
    <source>
        <dbReference type="ARBA" id="ARBA00023136"/>
    </source>
</evidence>
<keyword evidence="13" id="KW-1185">Reference proteome</keyword>
<dbReference type="InterPro" id="IPR000276">
    <property type="entry name" value="GPCR_Rhodpsn"/>
</dbReference>
<dbReference type="PROSITE" id="PS50262">
    <property type="entry name" value="G_PROTEIN_RECEP_F1_2"/>
    <property type="match status" value="1"/>
</dbReference>
<dbReference type="GO" id="GO:0007268">
    <property type="term" value="P:chemical synaptic transmission"/>
    <property type="evidence" value="ECO:0007669"/>
    <property type="project" value="TreeGrafter"/>
</dbReference>
<reference evidence="12" key="2">
    <citation type="journal article" date="2023" name="Science">
        <title>Genomic signatures of disease resistance in endangered staghorn corals.</title>
        <authorList>
            <person name="Vollmer S.V."/>
            <person name="Selwyn J.D."/>
            <person name="Despard B.A."/>
            <person name="Roesel C.L."/>
        </authorList>
    </citation>
    <scope>NUCLEOTIDE SEQUENCE</scope>
    <source>
        <strain evidence="12">K2</strain>
    </source>
</reference>
<dbReference type="GO" id="GO:0004993">
    <property type="term" value="F:G protein-coupled serotonin receptor activity"/>
    <property type="evidence" value="ECO:0007669"/>
    <property type="project" value="TreeGrafter"/>
</dbReference>
<dbReference type="Pfam" id="PF00001">
    <property type="entry name" value="7tm_1"/>
    <property type="match status" value="1"/>
</dbReference>
<keyword evidence="4 10" id="KW-1133">Transmembrane helix</keyword>
<evidence type="ECO:0000256" key="8">
    <source>
        <dbReference type="ARBA" id="ARBA00023224"/>
    </source>
</evidence>
<keyword evidence="7 12" id="KW-0675">Receptor</keyword>
<dbReference type="PANTHER" id="PTHR24247">
    <property type="entry name" value="5-HYDROXYTRYPTAMINE RECEPTOR"/>
    <property type="match status" value="1"/>
</dbReference>
<dbReference type="GO" id="GO:0045202">
    <property type="term" value="C:synapse"/>
    <property type="evidence" value="ECO:0007669"/>
    <property type="project" value="GOC"/>
</dbReference>
<dbReference type="PANTHER" id="PTHR24247:SF202">
    <property type="entry name" value="5-HYDROXYTRYPTAMINE RECEPTOR 1"/>
    <property type="match status" value="1"/>
</dbReference>
<dbReference type="InterPro" id="IPR017452">
    <property type="entry name" value="GPCR_Rhodpsn_7TM"/>
</dbReference>
<feature type="region of interest" description="Disordered" evidence="9">
    <location>
        <begin position="356"/>
        <end position="391"/>
    </location>
</feature>
<comment type="subcellular location">
    <subcellularLocation>
        <location evidence="1">Cell membrane</location>
        <topology evidence="1">Multi-pass membrane protein</topology>
    </subcellularLocation>
</comment>
<dbReference type="GO" id="GO:0005886">
    <property type="term" value="C:plasma membrane"/>
    <property type="evidence" value="ECO:0007669"/>
    <property type="project" value="UniProtKB-SubCell"/>
</dbReference>
<dbReference type="SUPFAM" id="SSF81321">
    <property type="entry name" value="Family A G protein-coupled receptor-like"/>
    <property type="match status" value="1"/>
</dbReference>
<evidence type="ECO:0000256" key="9">
    <source>
        <dbReference type="SAM" id="MobiDB-lite"/>
    </source>
</evidence>
<evidence type="ECO:0000256" key="1">
    <source>
        <dbReference type="ARBA" id="ARBA00004651"/>
    </source>
</evidence>
<dbReference type="GO" id="GO:0030594">
    <property type="term" value="F:neurotransmitter receptor activity"/>
    <property type="evidence" value="ECO:0007669"/>
    <property type="project" value="TreeGrafter"/>
</dbReference>
<protein>
    <submittedName>
        <fullName evidence="12">Beta-1 adrenergic receptor</fullName>
    </submittedName>
</protein>
<evidence type="ECO:0000313" key="12">
    <source>
        <dbReference type="EMBL" id="KAK2567547.1"/>
    </source>
</evidence>